<name>A0A165Z368_EXIGL</name>
<keyword evidence="3" id="KW-1185">Reference proteome</keyword>
<evidence type="ECO:0000256" key="1">
    <source>
        <dbReference type="SAM" id="MobiDB-lite"/>
    </source>
</evidence>
<feature type="region of interest" description="Disordered" evidence="1">
    <location>
        <begin position="186"/>
        <end position="232"/>
    </location>
</feature>
<accession>A0A165Z368</accession>
<dbReference type="STRING" id="1314781.A0A165Z368"/>
<protein>
    <recommendedName>
        <fullName evidence="4">DH domain-containing protein</fullName>
    </recommendedName>
</protein>
<feature type="compositionally biased region" description="Basic residues" evidence="1">
    <location>
        <begin position="186"/>
        <end position="195"/>
    </location>
</feature>
<proteinExistence type="predicted"/>
<feature type="compositionally biased region" description="Low complexity" evidence="1">
    <location>
        <begin position="110"/>
        <end position="120"/>
    </location>
</feature>
<gene>
    <name evidence="2" type="ORF">EXIGLDRAFT_493450</name>
</gene>
<evidence type="ECO:0000313" key="2">
    <source>
        <dbReference type="EMBL" id="KZV78959.1"/>
    </source>
</evidence>
<evidence type="ECO:0008006" key="4">
    <source>
        <dbReference type="Google" id="ProtNLM"/>
    </source>
</evidence>
<dbReference type="OrthoDB" id="660555at2759"/>
<dbReference type="Proteomes" id="UP000077266">
    <property type="component" value="Unassembled WGS sequence"/>
</dbReference>
<dbReference type="AlphaFoldDB" id="A0A165Z368"/>
<reference evidence="2 3" key="1">
    <citation type="journal article" date="2016" name="Mol. Biol. Evol.">
        <title>Comparative Genomics of Early-Diverging Mushroom-Forming Fungi Provides Insights into the Origins of Lignocellulose Decay Capabilities.</title>
        <authorList>
            <person name="Nagy L.G."/>
            <person name="Riley R."/>
            <person name="Tritt A."/>
            <person name="Adam C."/>
            <person name="Daum C."/>
            <person name="Floudas D."/>
            <person name="Sun H."/>
            <person name="Yadav J.S."/>
            <person name="Pangilinan J."/>
            <person name="Larsson K.H."/>
            <person name="Matsuura K."/>
            <person name="Barry K."/>
            <person name="Labutti K."/>
            <person name="Kuo R."/>
            <person name="Ohm R.A."/>
            <person name="Bhattacharya S.S."/>
            <person name="Shirouzu T."/>
            <person name="Yoshinaga Y."/>
            <person name="Martin F.M."/>
            <person name="Grigoriev I.V."/>
            <person name="Hibbett D.S."/>
        </authorList>
    </citation>
    <scope>NUCLEOTIDE SEQUENCE [LARGE SCALE GENOMIC DNA]</scope>
    <source>
        <strain evidence="2 3">HHB12029</strain>
    </source>
</reference>
<dbReference type="InParanoid" id="A0A165Z368"/>
<feature type="region of interest" description="Disordered" evidence="1">
    <location>
        <begin position="93"/>
        <end position="120"/>
    </location>
</feature>
<organism evidence="2 3">
    <name type="scientific">Exidia glandulosa HHB12029</name>
    <dbReference type="NCBI Taxonomy" id="1314781"/>
    <lineage>
        <taxon>Eukaryota</taxon>
        <taxon>Fungi</taxon>
        <taxon>Dikarya</taxon>
        <taxon>Basidiomycota</taxon>
        <taxon>Agaricomycotina</taxon>
        <taxon>Agaricomycetes</taxon>
        <taxon>Auriculariales</taxon>
        <taxon>Exidiaceae</taxon>
        <taxon>Exidia</taxon>
    </lineage>
</organism>
<dbReference type="EMBL" id="KV426714">
    <property type="protein sequence ID" value="KZV78959.1"/>
    <property type="molecule type" value="Genomic_DNA"/>
</dbReference>
<evidence type="ECO:0000313" key="3">
    <source>
        <dbReference type="Proteomes" id="UP000077266"/>
    </source>
</evidence>
<sequence length="251" mass="26975">MPTSAARAMLCAQEIVETEENYRRALGQLLRGETTFPPPAKLTALVPALLASSPRFAASALGPANAFIEATPALEKALVDWCAVVGGFFHPSPRSADSWSRGSRGKRDSLFSSDSSSSLGSVSARNVLRSRRLSRPVGQLAAERLGLSSTGDLIEAGGKRVKVPTVQDLAIQPTQRAVRIAGAYTRRRARGRTARVGRSGPDREEVRRGARHPPAAAAEDGDETINQSPTRKQTPYFILSHRHGLPTSHHL</sequence>